<dbReference type="AlphaFoldDB" id="A0A0F9UQ09"/>
<keyword evidence="8" id="KW-0255">Endonuclease</keyword>
<dbReference type="GO" id="GO:0003676">
    <property type="term" value="F:nucleic acid binding"/>
    <property type="evidence" value="ECO:0007669"/>
    <property type="project" value="InterPro"/>
</dbReference>
<dbReference type="PANTHER" id="PTHR10642:SF26">
    <property type="entry name" value="RIBONUCLEASE H1"/>
    <property type="match status" value="1"/>
</dbReference>
<keyword evidence="6" id="KW-0540">Nuclease</keyword>
<keyword evidence="7" id="KW-0479">Metal-binding</keyword>
<keyword evidence="9" id="KW-0378">Hydrolase</keyword>
<protein>
    <recommendedName>
        <fullName evidence="5">ribonuclease H</fullName>
        <ecNumber evidence="5">3.1.26.4</ecNumber>
    </recommendedName>
</protein>
<evidence type="ECO:0000256" key="6">
    <source>
        <dbReference type="ARBA" id="ARBA00022722"/>
    </source>
</evidence>
<evidence type="ECO:0000256" key="4">
    <source>
        <dbReference type="ARBA" id="ARBA00011245"/>
    </source>
</evidence>
<sequence>MGTLHIYTDGGCDPNPGKGTWAWVCQETSDWDGAFEPRTTNQRMELTAIIEAIKHHKKEKPGYFLNIFSDSQYCVKGLNEWIIGWKRYNWKNYKGKDVKNQDLWKELDTIAQDHVTLEWVRGHNGNPFNERADEITREIFAEKTGKEMTDFKKKFG</sequence>
<accession>A0A0F9UQ09</accession>
<dbReference type="GO" id="GO:0043137">
    <property type="term" value="P:DNA replication, removal of RNA primer"/>
    <property type="evidence" value="ECO:0007669"/>
    <property type="project" value="TreeGrafter"/>
</dbReference>
<comment type="similarity">
    <text evidence="3">Belongs to the RNase H family.</text>
</comment>
<dbReference type="InterPro" id="IPR012337">
    <property type="entry name" value="RNaseH-like_sf"/>
</dbReference>
<comment type="cofactor">
    <cofactor evidence="2">
        <name>Mg(2+)</name>
        <dbReference type="ChEBI" id="CHEBI:18420"/>
    </cofactor>
</comment>
<evidence type="ECO:0000256" key="9">
    <source>
        <dbReference type="ARBA" id="ARBA00022801"/>
    </source>
</evidence>
<dbReference type="InterPro" id="IPR036397">
    <property type="entry name" value="RNaseH_sf"/>
</dbReference>
<evidence type="ECO:0000256" key="7">
    <source>
        <dbReference type="ARBA" id="ARBA00022723"/>
    </source>
</evidence>
<comment type="subunit">
    <text evidence="4">Monomer.</text>
</comment>
<comment type="catalytic activity">
    <reaction evidence="1">
        <text>Endonucleolytic cleavage to 5'-phosphomonoester.</text>
        <dbReference type="EC" id="3.1.26.4"/>
    </reaction>
</comment>
<feature type="domain" description="RNase H type-1" evidence="11">
    <location>
        <begin position="1"/>
        <end position="141"/>
    </location>
</feature>
<dbReference type="PROSITE" id="PS50879">
    <property type="entry name" value="RNASE_H_1"/>
    <property type="match status" value="1"/>
</dbReference>
<evidence type="ECO:0000256" key="2">
    <source>
        <dbReference type="ARBA" id="ARBA00001946"/>
    </source>
</evidence>
<dbReference type="EMBL" id="LAZR01000596">
    <property type="protein sequence ID" value="KKN63246.1"/>
    <property type="molecule type" value="Genomic_DNA"/>
</dbReference>
<evidence type="ECO:0000256" key="5">
    <source>
        <dbReference type="ARBA" id="ARBA00012180"/>
    </source>
</evidence>
<name>A0A0F9UQ09_9ZZZZ</name>
<evidence type="ECO:0000256" key="1">
    <source>
        <dbReference type="ARBA" id="ARBA00000077"/>
    </source>
</evidence>
<dbReference type="Gene3D" id="3.30.420.10">
    <property type="entry name" value="Ribonuclease H-like superfamily/Ribonuclease H"/>
    <property type="match status" value="1"/>
</dbReference>
<dbReference type="InterPro" id="IPR002156">
    <property type="entry name" value="RNaseH_domain"/>
</dbReference>
<proteinExistence type="inferred from homology"/>
<comment type="caution">
    <text evidence="12">The sequence shown here is derived from an EMBL/GenBank/DDBJ whole genome shotgun (WGS) entry which is preliminary data.</text>
</comment>
<dbReference type="SUPFAM" id="SSF53098">
    <property type="entry name" value="Ribonuclease H-like"/>
    <property type="match status" value="1"/>
</dbReference>
<dbReference type="GO" id="GO:0004523">
    <property type="term" value="F:RNA-DNA hybrid ribonuclease activity"/>
    <property type="evidence" value="ECO:0007669"/>
    <property type="project" value="UniProtKB-EC"/>
</dbReference>
<dbReference type="EC" id="3.1.26.4" evidence="5"/>
<gene>
    <name evidence="12" type="ORF">LCGC14_0503640</name>
</gene>
<evidence type="ECO:0000256" key="8">
    <source>
        <dbReference type="ARBA" id="ARBA00022759"/>
    </source>
</evidence>
<keyword evidence="10" id="KW-0460">Magnesium</keyword>
<evidence type="ECO:0000256" key="3">
    <source>
        <dbReference type="ARBA" id="ARBA00005300"/>
    </source>
</evidence>
<evidence type="ECO:0000259" key="11">
    <source>
        <dbReference type="PROSITE" id="PS50879"/>
    </source>
</evidence>
<evidence type="ECO:0000256" key="10">
    <source>
        <dbReference type="ARBA" id="ARBA00022842"/>
    </source>
</evidence>
<reference evidence="12" key="1">
    <citation type="journal article" date="2015" name="Nature">
        <title>Complex archaea that bridge the gap between prokaryotes and eukaryotes.</title>
        <authorList>
            <person name="Spang A."/>
            <person name="Saw J.H."/>
            <person name="Jorgensen S.L."/>
            <person name="Zaremba-Niedzwiedzka K."/>
            <person name="Martijn J."/>
            <person name="Lind A.E."/>
            <person name="van Eijk R."/>
            <person name="Schleper C."/>
            <person name="Guy L."/>
            <person name="Ettema T.J."/>
        </authorList>
    </citation>
    <scope>NUCLEOTIDE SEQUENCE</scope>
</reference>
<dbReference type="PANTHER" id="PTHR10642">
    <property type="entry name" value="RIBONUCLEASE H1"/>
    <property type="match status" value="1"/>
</dbReference>
<dbReference type="CDD" id="cd09278">
    <property type="entry name" value="RNase_HI_prokaryote_like"/>
    <property type="match status" value="1"/>
</dbReference>
<dbReference type="InterPro" id="IPR022892">
    <property type="entry name" value="RNaseHI"/>
</dbReference>
<dbReference type="InterPro" id="IPR050092">
    <property type="entry name" value="RNase_H"/>
</dbReference>
<dbReference type="Pfam" id="PF00075">
    <property type="entry name" value="RNase_H"/>
    <property type="match status" value="1"/>
</dbReference>
<dbReference type="GO" id="GO:0046872">
    <property type="term" value="F:metal ion binding"/>
    <property type="evidence" value="ECO:0007669"/>
    <property type="project" value="UniProtKB-KW"/>
</dbReference>
<evidence type="ECO:0000313" key="12">
    <source>
        <dbReference type="EMBL" id="KKN63246.1"/>
    </source>
</evidence>
<organism evidence="12">
    <name type="scientific">marine sediment metagenome</name>
    <dbReference type="NCBI Taxonomy" id="412755"/>
    <lineage>
        <taxon>unclassified sequences</taxon>
        <taxon>metagenomes</taxon>
        <taxon>ecological metagenomes</taxon>
    </lineage>
</organism>